<accession>A0A9P7MF96</accession>
<dbReference type="OrthoDB" id="10546733at2759"/>
<protein>
    <submittedName>
        <fullName evidence="3">Uncharacterized protein</fullName>
    </submittedName>
</protein>
<feature type="region of interest" description="Disordered" evidence="1">
    <location>
        <begin position="80"/>
        <end position="113"/>
    </location>
</feature>
<proteinExistence type="predicted"/>
<keyword evidence="2" id="KW-0812">Transmembrane</keyword>
<dbReference type="EMBL" id="SRPO01000091">
    <property type="protein sequence ID" value="KAG5941722.1"/>
    <property type="molecule type" value="Genomic_DNA"/>
</dbReference>
<feature type="compositionally biased region" description="Low complexity" evidence="1">
    <location>
        <begin position="87"/>
        <end position="100"/>
    </location>
</feature>
<keyword evidence="4" id="KW-1185">Reference proteome</keyword>
<evidence type="ECO:0000313" key="3">
    <source>
        <dbReference type="EMBL" id="KAG5941722.1"/>
    </source>
</evidence>
<evidence type="ECO:0000313" key="4">
    <source>
        <dbReference type="Proteomes" id="UP000706124"/>
    </source>
</evidence>
<dbReference type="AlphaFoldDB" id="A0A9P7MF96"/>
<gene>
    <name evidence="3" type="ORF">E4U60_007730</name>
</gene>
<keyword evidence="2" id="KW-1133">Transmembrane helix</keyword>
<organism evidence="3 4">
    <name type="scientific">Claviceps pazoutovae</name>
    <dbReference type="NCBI Taxonomy" id="1649127"/>
    <lineage>
        <taxon>Eukaryota</taxon>
        <taxon>Fungi</taxon>
        <taxon>Dikarya</taxon>
        <taxon>Ascomycota</taxon>
        <taxon>Pezizomycotina</taxon>
        <taxon>Sordariomycetes</taxon>
        <taxon>Hypocreomycetidae</taxon>
        <taxon>Hypocreales</taxon>
        <taxon>Clavicipitaceae</taxon>
        <taxon>Claviceps</taxon>
    </lineage>
</organism>
<feature type="transmembrane region" description="Helical" evidence="2">
    <location>
        <begin position="39"/>
        <end position="67"/>
    </location>
</feature>
<keyword evidence="2" id="KW-0472">Membrane</keyword>
<evidence type="ECO:0000256" key="1">
    <source>
        <dbReference type="SAM" id="MobiDB-lite"/>
    </source>
</evidence>
<name>A0A9P7MF96_9HYPO</name>
<comment type="caution">
    <text evidence="3">The sequence shown here is derived from an EMBL/GenBank/DDBJ whole genome shotgun (WGS) entry which is preliminary data.</text>
</comment>
<sequence length="113" mass="12096">MEYTNGIPLTTVPDTARATLWNVGGYTVPHSTSLIVRSISALCALIGTISILPLVFFLIIDLILWLWRLISDRRALANKTSKSMAPSDISESSHSSSHSIGAAIAGPRTSCKA</sequence>
<evidence type="ECO:0000256" key="2">
    <source>
        <dbReference type="SAM" id="Phobius"/>
    </source>
</evidence>
<dbReference type="Proteomes" id="UP000706124">
    <property type="component" value="Unassembled WGS sequence"/>
</dbReference>
<reference evidence="3 4" key="1">
    <citation type="journal article" date="2020" name="bioRxiv">
        <title>Whole genome comparisons of ergot fungi reveals the divergence and evolution of species within the genus Claviceps are the result of varying mechanisms driving genome evolution and host range expansion.</title>
        <authorList>
            <person name="Wyka S.A."/>
            <person name="Mondo S.J."/>
            <person name="Liu M."/>
            <person name="Dettman J."/>
            <person name="Nalam V."/>
            <person name="Broders K.D."/>
        </authorList>
    </citation>
    <scope>NUCLEOTIDE SEQUENCE [LARGE SCALE GENOMIC DNA]</scope>
    <source>
        <strain evidence="3 4">CCC 1485</strain>
    </source>
</reference>